<name>T1CKC0_9ZZZZ</name>
<dbReference type="Pfam" id="PF20586">
    <property type="entry name" value="DUF6788"/>
    <property type="match status" value="1"/>
</dbReference>
<reference evidence="3" key="2">
    <citation type="journal article" date="2014" name="ISME J.">
        <title>Microbial stratification in low pH oxic and suboxic macroscopic growths along an acid mine drainage.</title>
        <authorList>
            <person name="Mendez-Garcia C."/>
            <person name="Mesa V."/>
            <person name="Sprenger R.R."/>
            <person name="Richter M."/>
            <person name="Diez M.S."/>
            <person name="Solano J."/>
            <person name="Bargiela R."/>
            <person name="Golyshina O.V."/>
            <person name="Manteca A."/>
            <person name="Ramos J.L."/>
            <person name="Gallego J.R."/>
            <person name="Llorente I."/>
            <person name="Martins Dos Santos V.A."/>
            <person name="Jensen O.N."/>
            <person name="Pelaez A.I."/>
            <person name="Sanchez J."/>
            <person name="Ferrer M."/>
        </authorList>
    </citation>
    <scope>NUCLEOTIDE SEQUENCE</scope>
</reference>
<gene>
    <name evidence="3" type="ORF">B1A_07545</name>
</gene>
<sequence length="141" mass="15220">MNATYDNSKQLAARRQALKAALSELGDLRPGQLTARFRKCGKPNCHCATAGDPGHGPSFSLTRVVAGKTVTRIIPAGPAVAQTQAQLEEYRRFRALSHELVEVSEALCEASLKHPPAAADAAQKKGSKKTSRLRSRTKSKR</sequence>
<proteinExistence type="predicted"/>
<evidence type="ECO:0000259" key="2">
    <source>
        <dbReference type="Pfam" id="PF20586"/>
    </source>
</evidence>
<organism evidence="3">
    <name type="scientific">mine drainage metagenome</name>
    <dbReference type="NCBI Taxonomy" id="410659"/>
    <lineage>
        <taxon>unclassified sequences</taxon>
        <taxon>metagenomes</taxon>
        <taxon>ecological metagenomes</taxon>
    </lineage>
</organism>
<dbReference type="EMBL" id="AUZX01005439">
    <property type="protein sequence ID" value="EQD67889.1"/>
    <property type="molecule type" value="Genomic_DNA"/>
</dbReference>
<feature type="region of interest" description="Disordered" evidence="1">
    <location>
        <begin position="114"/>
        <end position="141"/>
    </location>
</feature>
<dbReference type="InterPro" id="IPR046738">
    <property type="entry name" value="DUF6788"/>
</dbReference>
<feature type="compositionally biased region" description="Basic residues" evidence="1">
    <location>
        <begin position="125"/>
        <end position="141"/>
    </location>
</feature>
<feature type="domain" description="DUF6788" evidence="2">
    <location>
        <begin position="9"/>
        <end position="77"/>
    </location>
</feature>
<dbReference type="AlphaFoldDB" id="T1CKC0"/>
<accession>T1CKC0</accession>
<evidence type="ECO:0000313" key="3">
    <source>
        <dbReference type="EMBL" id="EQD67889.1"/>
    </source>
</evidence>
<comment type="caution">
    <text evidence="3">The sequence shown here is derived from an EMBL/GenBank/DDBJ whole genome shotgun (WGS) entry which is preliminary data.</text>
</comment>
<reference evidence="3" key="1">
    <citation type="submission" date="2013-08" db="EMBL/GenBank/DDBJ databases">
        <authorList>
            <person name="Mendez C."/>
            <person name="Richter M."/>
            <person name="Ferrer M."/>
            <person name="Sanchez J."/>
        </authorList>
    </citation>
    <scope>NUCLEOTIDE SEQUENCE</scope>
</reference>
<evidence type="ECO:0000256" key="1">
    <source>
        <dbReference type="SAM" id="MobiDB-lite"/>
    </source>
</evidence>
<protein>
    <recommendedName>
        <fullName evidence="2">DUF6788 domain-containing protein</fullName>
    </recommendedName>
</protein>